<dbReference type="GO" id="GO:0003735">
    <property type="term" value="F:structural constituent of ribosome"/>
    <property type="evidence" value="ECO:0007669"/>
    <property type="project" value="InterPro"/>
</dbReference>
<dbReference type="GO" id="GO:0005840">
    <property type="term" value="C:ribosome"/>
    <property type="evidence" value="ECO:0007669"/>
    <property type="project" value="InterPro"/>
</dbReference>
<dbReference type="Gene3D" id="1.10.10.250">
    <property type="entry name" value="Ribosomal protein L11, C-terminal domain"/>
    <property type="match status" value="1"/>
</dbReference>
<protein>
    <submittedName>
        <fullName evidence="2">RM11 protein</fullName>
    </submittedName>
</protein>
<organism evidence="2 3">
    <name type="scientific">Sakesphorus luctuosus</name>
    <dbReference type="NCBI Taxonomy" id="419690"/>
    <lineage>
        <taxon>Eukaryota</taxon>
        <taxon>Metazoa</taxon>
        <taxon>Chordata</taxon>
        <taxon>Craniata</taxon>
        <taxon>Vertebrata</taxon>
        <taxon>Euteleostomi</taxon>
        <taxon>Archelosauria</taxon>
        <taxon>Archosauria</taxon>
        <taxon>Dinosauria</taxon>
        <taxon>Saurischia</taxon>
        <taxon>Theropoda</taxon>
        <taxon>Coelurosauria</taxon>
        <taxon>Aves</taxon>
        <taxon>Neognathae</taxon>
        <taxon>Neoaves</taxon>
        <taxon>Telluraves</taxon>
        <taxon>Australaves</taxon>
        <taxon>Passeriformes</taxon>
        <taxon>Thamnophilidae</taxon>
        <taxon>Sakesphorus</taxon>
    </lineage>
</organism>
<feature type="non-terminal residue" evidence="2">
    <location>
        <position position="1"/>
    </location>
</feature>
<dbReference type="GO" id="GO:0006412">
    <property type="term" value="P:translation"/>
    <property type="evidence" value="ECO:0007669"/>
    <property type="project" value="InterPro"/>
</dbReference>
<reference evidence="2 3" key="1">
    <citation type="submission" date="2019-09" db="EMBL/GenBank/DDBJ databases">
        <title>Bird 10,000 Genomes (B10K) Project - Family phase.</title>
        <authorList>
            <person name="Zhang G."/>
        </authorList>
    </citation>
    <scope>NUCLEOTIDE SEQUENCE [LARGE SCALE GENOMIC DNA]</scope>
    <source>
        <strain evidence="2">B10K-DU-001-06</strain>
        <tissue evidence="2">Muscle</tissue>
    </source>
</reference>
<dbReference type="SUPFAM" id="SSF46906">
    <property type="entry name" value="Ribosomal protein L11, C-terminal domain"/>
    <property type="match status" value="1"/>
</dbReference>
<gene>
    <name evidence="2" type="primary">Mrpl11</name>
    <name evidence="2" type="ORF">SAKLUC_R15645</name>
</gene>
<comment type="caution">
    <text evidence="2">The sequence shown here is derived from an EMBL/GenBank/DDBJ whole genome shotgun (WGS) entry which is preliminary data.</text>
</comment>
<evidence type="ECO:0000313" key="3">
    <source>
        <dbReference type="Proteomes" id="UP000558958"/>
    </source>
</evidence>
<dbReference type="InterPro" id="IPR020783">
    <property type="entry name" value="Ribosomal_uL11_C"/>
</dbReference>
<dbReference type="Pfam" id="PF00298">
    <property type="entry name" value="Ribosomal_L11"/>
    <property type="match status" value="1"/>
</dbReference>
<evidence type="ECO:0000313" key="2">
    <source>
        <dbReference type="EMBL" id="NXG00993.1"/>
    </source>
</evidence>
<feature type="domain" description="Large ribosomal subunit protein uL11 C-terminal" evidence="1">
    <location>
        <begin position="6"/>
        <end position="57"/>
    </location>
</feature>
<keyword evidence="3" id="KW-1185">Reference proteome</keyword>
<evidence type="ECO:0000259" key="1">
    <source>
        <dbReference type="Pfam" id="PF00298"/>
    </source>
</evidence>
<accession>A0A7K8YDQ0</accession>
<feature type="non-terminal residue" evidence="2">
    <location>
        <position position="60"/>
    </location>
</feature>
<sequence>PVAPCPGHEAIGVVSLAQLYEVALAKQKDPVLALRGTTLPALVGSLVGSARSLGLHVVPR</sequence>
<proteinExistence type="predicted"/>
<dbReference type="InterPro" id="IPR036769">
    <property type="entry name" value="Ribosomal_uL11_C_sf"/>
</dbReference>
<dbReference type="AlphaFoldDB" id="A0A7K8YDQ0"/>
<dbReference type="EMBL" id="VWZD01002403">
    <property type="protein sequence ID" value="NXG00993.1"/>
    <property type="molecule type" value="Genomic_DNA"/>
</dbReference>
<name>A0A7K8YDQ0_9PASS</name>
<dbReference type="Proteomes" id="UP000558958">
    <property type="component" value="Unassembled WGS sequence"/>
</dbReference>